<gene>
    <name evidence="1" type="ORF">NCTC10717_02214</name>
</gene>
<keyword evidence="2" id="KW-1185">Reference proteome</keyword>
<dbReference type="RefSeq" id="WP_115219288.1">
    <property type="nucleotide sequence ID" value="NZ_UHIA01000004.1"/>
</dbReference>
<dbReference type="AlphaFoldDB" id="A0A380N1M4"/>
<dbReference type="Proteomes" id="UP000254575">
    <property type="component" value="Unassembled WGS sequence"/>
</dbReference>
<sequence>MTQQAHHIIPVNVFETYGTQIQNLFALDCDVDVWHDRTFRGSFFFSDALHQVLAEQNMLEQWNMKSCKLIYSQFKPK</sequence>
<dbReference type="EMBL" id="UHIA01000004">
    <property type="protein sequence ID" value="SUO98462.1"/>
    <property type="molecule type" value="Genomic_DNA"/>
</dbReference>
<evidence type="ECO:0000313" key="1">
    <source>
        <dbReference type="EMBL" id="SUO98462.1"/>
    </source>
</evidence>
<reference evidence="1 2" key="1">
    <citation type="submission" date="2018-06" db="EMBL/GenBank/DDBJ databases">
        <authorList>
            <consortium name="Pathogen Informatics"/>
            <person name="Doyle S."/>
        </authorList>
    </citation>
    <scope>NUCLEOTIDE SEQUENCE [LARGE SCALE GENOMIC DNA]</scope>
    <source>
        <strain evidence="1 2">NCTC10717</strain>
    </source>
</reference>
<accession>A0A380N1M4</accession>
<protein>
    <submittedName>
        <fullName evidence="1">Uncharacterized protein</fullName>
    </submittedName>
</protein>
<evidence type="ECO:0000313" key="2">
    <source>
        <dbReference type="Proteomes" id="UP000254575"/>
    </source>
</evidence>
<organism evidence="1 2">
    <name type="scientific">Suttonella indologenes</name>
    <dbReference type="NCBI Taxonomy" id="13276"/>
    <lineage>
        <taxon>Bacteria</taxon>
        <taxon>Pseudomonadati</taxon>
        <taxon>Pseudomonadota</taxon>
        <taxon>Gammaproteobacteria</taxon>
        <taxon>Cardiobacteriales</taxon>
        <taxon>Cardiobacteriaceae</taxon>
        <taxon>Suttonella</taxon>
    </lineage>
</organism>
<name>A0A380N1M4_9GAMM</name>
<proteinExistence type="predicted"/>